<dbReference type="InterPro" id="IPR029057">
    <property type="entry name" value="PRTase-like"/>
</dbReference>
<name>A0ABY6J5X5_9BACT</name>
<keyword evidence="7" id="KW-1185">Reference proteome</keyword>
<dbReference type="Gene3D" id="3.40.50.2020">
    <property type="match status" value="1"/>
</dbReference>
<comment type="catalytic activity">
    <reaction evidence="4">
        <text>UMP + diphosphate = 5-phospho-alpha-D-ribose 1-diphosphate + uracil</text>
        <dbReference type="Rhea" id="RHEA:13017"/>
        <dbReference type="ChEBI" id="CHEBI:17568"/>
        <dbReference type="ChEBI" id="CHEBI:33019"/>
        <dbReference type="ChEBI" id="CHEBI:57865"/>
        <dbReference type="ChEBI" id="CHEBI:58017"/>
        <dbReference type="EC" id="2.4.2.9"/>
    </reaction>
</comment>
<comment type="function">
    <text evidence="4">Also displays a weak uracil phosphoribosyltransferase activity which is not physiologically significant.</text>
</comment>
<feature type="short sequence motif" description="PRPP-binding" evidence="4">
    <location>
        <begin position="97"/>
        <end position="109"/>
    </location>
</feature>
<evidence type="ECO:0000256" key="4">
    <source>
        <dbReference type="HAMAP-Rule" id="MF_01219"/>
    </source>
</evidence>
<dbReference type="Proteomes" id="UP001162741">
    <property type="component" value="Chromosome"/>
</dbReference>
<evidence type="ECO:0000313" key="6">
    <source>
        <dbReference type="EMBL" id="UYQ95085.1"/>
    </source>
</evidence>
<dbReference type="InterPro" id="IPR000836">
    <property type="entry name" value="PRTase_dom"/>
</dbReference>
<comment type="similarity">
    <text evidence="1 4">Belongs to the purine/pyrimidine phosphoribosyltransferase family. PyrR subfamily.</text>
</comment>
<dbReference type="CDD" id="cd06223">
    <property type="entry name" value="PRTases_typeI"/>
    <property type="match status" value="1"/>
</dbReference>
<evidence type="ECO:0000256" key="3">
    <source>
        <dbReference type="ARBA" id="ARBA00023163"/>
    </source>
</evidence>
<dbReference type="InterPro" id="IPR023050">
    <property type="entry name" value="PyrR"/>
</dbReference>
<sequence length="180" mass="20827">MKTILSDKQLDITIDRLCHQLIENHFPFENSVLIGLQPRGIYLSDRIYNNLKKLLPDTDIRYGKLDITFYRDDFNKGNALHVPNETDIDFSIENKRIVLIDDVLYTGRTTRSALDAMLDFGRPSAVELLVLIDRRFSRELPIQPDYTGRTIDAFITQKVKVLWKERDGKDEVVLENGTAN</sequence>
<gene>
    <name evidence="4 6" type="primary">pyrR</name>
    <name evidence="6" type="ORF">MKQ68_08250</name>
</gene>
<reference evidence="6" key="1">
    <citation type="submission" date="2022-10" db="EMBL/GenBank/DDBJ databases">
        <title>Chitinophaga sp. nov., isolated from soil.</title>
        <authorList>
            <person name="Jeon C.O."/>
        </authorList>
    </citation>
    <scope>NUCLEOTIDE SEQUENCE</scope>
    <source>
        <strain evidence="6">R8</strain>
    </source>
</reference>
<keyword evidence="4 6" id="KW-0328">Glycosyltransferase</keyword>
<keyword evidence="3 4" id="KW-0804">Transcription</keyword>
<dbReference type="Pfam" id="PF00156">
    <property type="entry name" value="Pribosyltran"/>
    <property type="match status" value="1"/>
</dbReference>
<protein>
    <recommendedName>
        <fullName evidence="4">Bifunctional protein PyrR</fullName>
    </recommendedName>
    <domain>
        <recommendedName>
            <fullName evidence="4">Pyrimidine operon regulatory protein</fullName>
        </recommendedName>
    </domain>
    <domain>
        <recommendedName>
            <fullName evidence="4">Uracil phosphoribosyltransferase</fullName>
            <shortName evidence="4">UPRTase</shortName>
            <ecNumber evidence="4">2.4.2.9</ecNumber>
        </recommendedName>
    </domain>
</protein>
<evidence type="ECO:0000256" key="2">
    <source>
        <dbReference type="ARBA" id="ARBA00023015"/>
    </source>
</evidence>
<accession>A0ABY6J5X5</accession>
<evidence type="ECO:0000259" key="5">
    <source>
        <dbReference type="Pfam" id="PF00156"/>
    </source>
</evidence>
<dbReference type="SUPFAM" id="SSF53271">
    <property type="entry name" value="PRTase-like"/>
    <property type="match status" value="1"/>
</dbReference>
<evidence type="ECO:0000313" key="7">
    <source>
        <dbReference type="Proteomes" id="UP001162741"/>
    </source>
</evidence>
<proteinExistence type="inferred from homology"/>
<dbReference type="PANTHER" id="PTHR11608">
    <property type="entry name" value="BIFUNCTIONAL PROTEIN PYRR"/>
    <property type="match status" value="1"/>
</dbReference>
<dbReference type="NCBIfam" id="NF003549">
    <property type="entry name" value="PRK05205.1-5"/>
    <property type="match status" value="1"/>
</dbReference>
<dbReference type="HAMAP" id="MF_01219">
    <property type="entry name" value="PyrR"/>
    <property type="match status" value="1"/>
</dbReference>
<dbReference type="EMBL" id="CP107006">
    <property type="protein sequence ID" value="UYQ95085.1"/>
    <property type="molecule type" value="Genomic_DNA"/>
</dbReference>
<feature type="domain" description="Phosphoribosyltransferase" evidence="5">
    <location>
        <begin position="4"/>
        <end position="157"/>
    </location>
</feature>
<dbReference type="PANTHER" id="PTHR11608:SF0">
    <property type="entry name" value="BIFUNCTIONAL PROTEIN PYRR"/>
    <property type="match status" value="1"/>
</dbReference>
<dbReference type="GO" id="GO:0004845">
    <property type="term" value="F:uracil phosphoribosyltransferase activity"/>
    <property type="evidence" value="ECO:0007669"/>
    <property type="project" value="UniProtKB-EC"/>
</dbReference>
<comment type="function">
    <text evidence="4">Regulates the transcription of the pyrimidine nucleotide (pyr) operon in response to exogenous pyrimidines.</text>
</comment>
<dbReference type="InterPro" id="IPR050137">
    <property type="entry name" value="PyrR_bifunctional"/>
</dbReference>
<keyword evidence="2 4" id="KW-0805">Transcription regulation</keyword>
<organism evidence="6 7">
    <name type="scientific">Chitinophaga horti</name>
    <dbReference type="NCBI Taxonomy" id="2920382"/>
    <lineage>
        <taxon>Bacteria</taxon>
        <taxon>Pseudomonadati</taxon>
        <taxon>Bacteroidota</taxon>
        <taxon>Chitinophagia</taxon>
        <taxon>Chitinophagales</taxon>
        <taxon>Chitinophagaceae</taxon>
        <taxon>Chitinophaga</taxon>
    </lineage>
</organism>
<dbReference type="RefSeq" id="WP_244837897.1">
    <property type="nucleotide sequence ID" value="NZ_CP107006.1"/>
</dbReference>
<keyword evidence="4 6" id="KW-0808">Transferase</keyword>
<dbReference type="EC" id="2.4.2.9" evidence="4"/>
<evidence type="ECO:0000256" key="1">
    <source>
        <dbReference type="ARBA" id="ARBA00005565"/>
    </source>
</evidence>